<organism evidence="2 3">
    <name type="scientific">Hohenbuehelia grisea</name>
    <dbReference type="NCBI Taxonomy" id="104357"/>
    <lineage>
        <taxon>Eukaryota</taxon>
        <taxon>Fungi</taxon>
        <taxon>Dikarya</taxon>
        <taxon>Basidiomycota</taxon>
        <taxon>Agaricomycotina</taxon>
        <taxon>Agaricomycetes</taxon>
        <taxon>Agaricomycetidae</taxon>
        <taxon>Agaricales</taxon>
        <taxon>Pleurotineae</taxon>
        <taxon>Pleurotaceae</taxon>
        <taxon>Hohenbuehelia</taxon>
    </lineage>
</organism>
<name>A0ABR3ISS0_9AGAR</name>
<gene>
    <name evidence="2" type="ORF">HGRIS_012527</name>
</gene>
<feature type="compositionally biased region" description="Basic and acidic residues" evidence="1">
    <location>
        <begin position="16"/>
        <end position="35"/>
    </location>
</feature>
<protein>
    <submittedName>
        <fullName evidence="2">Uncharacterized protein</fullName>
    </submittedName>
</protein>
<reference evidence="3" key="1">
    <citation type="submission" date="2024-06" db="EMBL/GenBank/DDBJ databases">
        <title>Multi-omics analyses provide insights into the biosynthesis of the anticancer antibiotic pleurotin in Hohenbuehelia grisea.</title>
        <authorList>
            <person name="Weaver J.A."/>
            <person name="Alberti F."/>
        </authorList>
    </citation>
    <scope>NUCLEOTIDE SEQUENCE [LARGE SCALE GENOMIC DNA]</scope>
    <source>
        <strain evidence="3">T-177</strain>
    </source>
</reference>
<comment type="caution">
    <text evidence="2">The sequence shown here is derived from an EMBL/GenBank/DDBJ whole genome shotgun (WGS) entry which is preliminary data.</text>
</comment>
<keyword evidence="3" id="KW-1185">Reference proteome</keyword>
<evidence type="ECO:0000313" key="2">
    <source>
        <dbReference type="EMBL" id="KAL0946275.1"/>
    </source>
</evidence>
<proteinExistence type="predicted"/>
<dbReference type="EMBL" id="JASNQZ010000015">
    <property type="protein sequence ID" value="KAL0946275.1"/>
    <property type="molecule type" value="Genomic_DNA"/>
</dbReference>
<feature type="region of interest" description="Disordered" evidence="1">
    <location>
        <begin position="1"/>
        <end position="44"/>
    </location>
</feature>
<accession>A0ABR3ISS0</accession>
<dbReference type="Proteomes" id="UP001556367">
    <property type="component" value="Unassembled WGS sequence"/>
</dbReference>
<sequence>MSGSVESPGNDAMLASEKRSFPDEKDRDAASESRSENVVSVDSEAERIDFGGESMLPPPPTLTLEQEKKLWRKIDLRLMPILTGMYLFSFLDRGNIGLYKY</sequence>
<evidence type="ECO:0000313" key="3">
    <source>
        <dbReference type="Proteomes" id="UP001556367"/>
    </source>
</evidence>
<evidence type="ECO:0000256" key="1">
    <source>
        <dbReference type="SAM" id="MobiDB-lite"/>
    </source>
</evidence>